<evidence type="ECO:0000256" key="7">
    <source>
        <dbReference type="PROSITE-ProRule" id="PRU00984"/>
    </source>
</evidence>
<evidence type="ECO:0000259" key="9">
    <source>
        <dbReference type="PROSITE" id="PS50002"/>
    </source>
</evidence>
<comment type="subcellular location">
    <subcellularLocation>
        <location evidence="1">Cytoplasm</location>
    </subcellularLocation>
</comment>
<dbReference type="Proteomes" id="UP000236370">
    <property type="component" value="Unassembled WGS sequence"/>
</dbReference>
<protein>
    <submittedName>
        <fullName evidence="11">DOCK5 isoform 5</fullName>
    </submittedName>
</protein>
<dbReference type="GO" id="GO:0007264">
    <property type="term" value="P:small GTPase-mediated signal transduction"/>
    <property type="evidence" value="ECO:0007669"/>
    <property type="project" value="InterPro"/>
</dbReference>
<evidence type="ECO:0000256" key="6">
    <source>
        <dbReference type="PROSITE-ProRule" id="PRU00192"/>
    </source>
</evidence>
<dbReference type="InterPro" id="IPR043161">
    <property type="entry name" value="DOCK_C_lobe_A"/>
</dbReference>
<organism evidence="11 12">
    <name type="scientific">Pan troglodytes</name>
    <name type="common">Chimpanzee</name>
    <dbReference type="NCBI Taxonomy" id="9598"/>
    <lineage>
        <taxon>Eukaryota</taxon>
        <taxon>Metazoa</taxon>
        <taxon>Chordata</taxon>
        <taxon>Craniata</taxon>
        <taxon>Vertebrata</taxon>
        <taxon>Euteleostomi</taxon>
        <taxon>Mammalia</taxon>
        <taxon>Eutheria</taxon>
        <taxon>Euarchontoglires</taxon>
        <taxon>Primates</taxon>
        <taxon>Haplorrhini</taxon>
        <taxon>Catarrhini</taxon>
        <taxon>Hominidae</taxon>
        <taxon>Pan</taxon>
    </lineage>
</organism>
<comment type="caution">
    <text evidence="11">The sequence shown here is derived from an EMBL/GenBank/DDBJ whole genome shotgun (WGS) entry which is preliminary data.</text>
</comment>
<reference evidence="11 12" key="1">
    <citation type="submission" date="2017-12" db="EMBL/GenBank/DDBJ databases">
        <title>High-resolution comparative analysis of great ape genomes.</title>
        <authorList>
            <person name="Pollen A."/>
            <person name="Hastie A."/>
            <person name="Hormozdiari F."/>
            <person name="Dougherty M."/>
            <person name="Liu R."/>
            <person name="Chaisson M."/>
            <person name="Hoppe E."/>
            <person name="Hill C."/>
            <person name="Pang A."/>
            <person name="Hillier L."/>
            <person name="Baker C."/>
            <person name="Armstrong J."/>
            <person name="Shendure J."/>
            <person name="Paten B."/>
            <person name="Wilson R."/>
            <person name="Chao H."/>
            <person name="Schneider V."/>
            <person name="Ventura M."/>
            <person name="Kronenberg Z."/>
            <person name="Murali S."/>
            <person name="Gordon D."/>
            <person name="Cantsilieris S."/>
            <person name="Munson K."/>
            <person name="Nelson B."/>
            <person name="Raja A."/>
            <person name="Underwood J."/>
            <person name="Diekhans M."/>
            <person name="Fiddes I."/>
            <person name="Haussler D."/>
            <person name="Eichler E."/>
        </authorList>
    </citation>
    <scope>NUCLEOTIDE SEQUENCE [LARGE SCALE GENOMIC DNA]</scope>
    <source>
        <strain evidence="11">Yerkes chimp pedigree #C0471</strain>
    </source>
</reference>
<dbReference type="Gene3D" id="2.60.40.150">
    <property type="entry name" value="C2 domain"/>
    <property type="match status" value="1"/>
</dbReference>
<dbReference type="EMBL" id="NBAG03000233">
    <property type="protein sequence ID" value="PNI68185.1"/>
    <property type="molecule type" value="Genomic_DNA"/>
</dbReference>
<dbReference type="Pfam" id="PF23554">
    <property type="entry name" value="TPR_DOCK"/>
    <property type="match status" value="1"/>
</dbReference>
<dbReference type="InterPro" id="IPR035892">
    <property type="entry name" value="C2_domain_sf"/>
</dbReference>
<dbReference type="SUPFAM" id="SSF50044">
    <property type="entry name" value="SH3-domain"/>
    <property type="match status" value="1"/>
</dbReference>
<name>A0A2J8N8T2_PANTR</name>
<dbReference type="InterPro" id="IPR046770">
    <property type="entry name" value="DOCKER_Lobe_B"/>
</dbReference>
<dbReference type="FunFam" id="1.25.40.410:FF:000004">
    <property type="entry name" value="Dedicator of cytokinesis protein 1"/>
    <property type="match status" value="1"/>
</dbReference>
<evidence type="ECO:0000313" key="12">
    <source>
        <dbReference type="Proteomes" id="UP000236370"/>
    </source>
</evidence>
<evidence type="ECO:0000256" key="3">
    <source>
        <dbReference type="ARBA" id="ARBA00022490"/>
    </source>
</evidence>
<keyword evidence="2 6" id="KW-0728">SH3 domain</keyword>
<dbReference type="FunFam" id="2.30.30.40:FF:000057">
    <property type="entry name" value="Dedicator of cytokinesis protein 4"/>
    <property type="match status" value="1"/>
</dbReference>
<dbReference type="PANTHER" id="PTHR45653:SF3">
    <property type="entry name" value="DEDICATOR OF CYTOKINESIS PROTEIN 5"/>
    <property type="match status" value="1"/>
</dbReference>
<dbReference type="InterPro" id="IPR056372">
    <property type="entry name" value="TPR_DOCK"/>
</dbReference>
<evidence type="ECO:0000259" key="10">
    <source>
        <dbReference type="PROSITE" id="PS51651"/>
    </source>
</evidence>
<feature type="domain" description="DOCKER" evidence="10">
    <location>
        <begin position="1067"/>
        <end position="1483"/>
    </location>
</feature>
<keyword evidence="5" id="KW-0344">Guanine-nucleotide releasing factor</keyword>
<evidence type="ECO:0000256" key="5">
    <source>
        <dbReference type="ARBA" id="ARBA00022658"/>
    </source>
</evidence>
<dbReference type="InterPro" id="IPR026791">
    <property type="entry name" value="DOCK"/>
</dbReference>
<dbReference type="GO" id="GO:0005737">
    <property type="term" value="C:cytoplasm"/>
    <property type="evidence" value="ECO:0007669"/>
    <property type="project" value="UniProtKB-SubCell"/>
</dbReference>
<evidence type="ECO:0000313" key="11">
    <source>
        <dbReference type="EMBL" id="PNI68185.1"/>
    </source>
</evidence>
<dbReference type="Gene3D" id="2.30.30.40">
    <property type="entry name" value="SH3 Domains"/>
    <property type="match status" value="1"/>
</dbReference>
<dbReference type="GO" id="GO:0005085">
    <property type="term" value="F:guanyl-nucleotide exchange factor activity"/>
    <property type="evidence" value="ECO:0007669"/>
    <property type="project" value="UniProtKB-KW"/>
</dbReference>
<dbReference type="InterPro" id="IPR027007">
    <property type="entry name" value="C2_DOCK-type_domain"/>
</dbReference>
<dbReference type="PROSITE" id="PS51651">
    <property type="entry name" value="DOCKER"/>
    <property type="match status" value="1"/>
</dbReference>
<dbReference type="Pfam" id="PF14429">
    <property type="entry name" value="DOCK-C2"/>
    <property type="match status" value="1"/>
</dbReference>
<accession>A0A2J8N8T2</accession>
<evidence type="ECO:0000256" key="1">
    <source>
        <dbReference type="ARBA" id="ARBA00004496"/>
    </source>
</evidence>
<dbReference type="InterPro" id="IPR032376">
    <property type="entry name" value="DOCK_N"/>
</dbReference>
<dbReference type="Gene3D" id="1.25.40.410">
    <property type="match status" value="1"/>
</dbReference>
<dbReference type="Pfam" id="PF06920">
    <property type="entry name" value="DHR-2_Lobe_A"/>
    <property type="match status" value="1"/>
</dbReference>
<feature type="region of interest" description="Disordered" evidence="8">
    <location>
        <begin position="1487"/>
        <end position="1508"/>
    </location>
</feature>
<dbReference type="SMART" id="SM00326">
    <property type="entry name" value="SH3"/>
    <property type="match status" value="1"/>
</dbReference>
<evidence type="ECO:0000256" key="8">
    <source>
        <dbReference type="SAM" id="MobiDB-lite"/>
    </source>
</evidence>
<dbReference type="InterPro" id="IPR027357">
    <property type="entry name" value="DOCKER_dom"/>
</dbReference>
<dbReference type="InterPro" id="IPR047025">
    <property type="entry name" value="DOCK1_5_SH3"/>
</dbReference>
<dbReference type="Pfam" id="PF16172">
    <property type="entry name" value="DOCK_N"/>
    <property type="match status" value="1"/>
</dbReference>
<feature type="domain" description="SH3" evidence="9">
    <location>
        <begin position="8"/>
        <end position="69"/>
    </location>
</feature>
<comment type="similarity">
    <text evidence="7">Belongs to the DOCK family.</text>
</comment>
<dbReference type="Pfam" id="PF20422">
    <property type="entry name" value="DHR-2_Lobe_B"/>
    <property type="match status" value="1"/>
</dbReference>
<dbReference type="InterPro" id="IPR046769">
    <property type="entry name" value="DOCKER_Lobe_A"/>
</dbReference>
<gene>
    <name evidence="11" type="ORF">CK820_G0013343</name>
</gene>
<proteinExistence type="inferred from homology"/>
<keyword evidence="4" id="KW-0597">Phosphoprotein</keyword>
<dbReference type="InterPro" id="IPR036028">
    <property type="entry name" value="SH3-like_dom_sf"/>
</dbReference>
<evidence type="ECO:0000256" key="2">
    <source>
        <dbReference type="ARBA" id="ARBA00022443"/>
    </source>
</evidence>
<dbReference type="InterPro" id="IPR042455">
    <property type="entry name" value="DOCK_N_sub1"/>
</dbReference>
<dbReference type="InterPro" id="IPR043162">
    <property type="entry name" value="DOCK_C_lobe_C"/>
</dbReference>
<dbReference type="CDD" id="cd12051">
    <property type="entry name" value="SH3_DOCK1_5_A"/>
    <property type="match status" value="1"/>
</dbReference>
<dbReference type="PROSITE" id="PS50002">
    <property type="entry name" value="SH3"/>
    <property type="match status" value="1"/>
</dbReference>
<dbReference type="Gene3D" id="1.20.58.740">
    <property type="match status" value="2"/>
</dbReference>
<keyword evidence="3" id="KW-0963">Cytoplasm</keyword>
<dbReference type="Gene3D" id="1.20.1270.350">
    <property type="entry name" value="Dedicator of cytokinesis N-terminal subdomain"/>
    <property type="match status" value="1"/>
</dbReference>
<dbReference type="InterPro" id="IPR001452">
    <property type="entry name" value="SH3_domain"/>
</dbReference>
<sequence>MARWIPTKRQKYGVAIYNYNASQDVELSLQIGDTVHILEMYEGWYRGYTLQNKSKKGIFPETYIHLKEATVEDLGQHETVIPGELPLVQELTSTLREWAVIWRKLYVNNKLTLFRQLQQMTYSLIEWRSQILSGTLPKDELAELKKKVTAKIDHGNRMLGLDLVVRDDNGNILDPDETSTIALFKAHEVASKRIEEKIQEEKSILQNLDLRGQSIFSTIHTYGLYVNFKNFVCNIGEDAELFMALYDPDQSTFISENYLIRWGSNGMPKEIEKLNNLQAVFTDLSSMDLIRPRVSLVCQIVRVGHMELKEGKKHTCGLRRPFGVAVMDITDIIHGKVDDEEKQHFIPFQQIAMETYIRQRQLIMSPLITSHVIGENEPLTSVLNKVIAAKEVNHKGQGDVRNDIYVTLIHGEFDKGKKKTPKNVEVTMSVHDEEGKLLEVSIAIEEVTRCHIRFTFRHRSSQEIDLLGLLNWRSNSQNIKHNLKKLMEVDGGEIVKFLQDTLDALFNIMMEMSDSETYDFLVFDALVFIISLIGDIKFQHFNPVLETYIYKHFSATLAYVKLSKVLNFYVANADDSSKTELLFAALKALKYLFRFIIQSRVLYLRFYGQSKDGDEFNNSIRQLFLAFNMLMDRPLEEAVKIKVSLVASWGAALKYLPSIINDVKLVFDPVELSVLFCKFIQSIPDNQLVRQKLNCMTKIVESTLFRQSECREVLLPLLTDQLSGQLDDNSSKPDHEASSQLLSNILEVLDRKDVGATAVHIQLIMERLLRRINRTVIGMNRQSPHIGSFVACMIALLQQMDDSHYSHYISTFKTRQDIIDFLMETFIMFKDLIGKNVYAKDWMVMNMTQNRVFLCAINQFAEVLTRFFMDQASFELQLWNNYFHLAVAFLTHESLQLETFSQAKRNKIVKKYGDMRKEIGFRIRDMWYNLGPHKIKFIPSMVGPILEVTLTPEVELRKATIPIFFDMMQCEFNFSGNGNFHMFENELITKLDQEVEGGRGDEQYKVLLEKLLLEHCRKHKYLSSSGEVFALLVSSLLENLLDYRTIIMQDESKENRMSCTVNVLNFYKEKKREDIYIRYLYKLRDLHRDCENYTEAAYTLLLHAELLQWSDKPCVPHLLQRDSYYVYTQQELKEKLYQEIISYFDKGKMWEKAIKLSKELAETYESKVFDYEGLGNLLKKRASFYENIIKAMRPQPEYFAVGYYGQGFPSFLRNKIFIYRGKEYERREDFSLRLLTQFPNAEKMTSTTPPGEDIKSSPKQYMQCFTVKPVMSLPPSYKDKPVPEQILNYYRANEVQQFRYSRPFRKGEKDPDNEFATMWIERTTYTTAYTFPGILKWFEVKQISTEEISPLENAIETMELTNERISNCVQQHAWDRSLSVHPLSMLLSGIVDPAVMGGFSNYEKMPLLTEGIRIHGEKLTEQLKPLHERLSSCFRELKEKVEKHYGVITLPPNLTERKQSRTGSIVLPYIMSSTLRRLSITSVTSSVVSTSSNSSDNAPSRPGSDGSILEPLLERRASSGARVEDLSLREENSENRISKFKRKDWSLSKSQVIAEKAPEPDLMSFY</sequence>
<evidence type="ECO:0000256" key="4">
    <source>
        <dbReference type="ARBA" id="ARBA00022553"/>
    </source>
</evidence>
<dbReference type="InterPro" id="IPR016024">
    <property type="entry name" value="ARM-type_fold"/>
</dbReference>
<dbReference type="Pfam" id="PF00018">
    <property type="entry name" value="SH3_1"/>
    <property type="match status" value="1"/>
</dbReference>
<dbReference type="PANTHER" id="PTHR45653">
    <property type="entry name" value="DEDICATOR OF CYTOKINESIS"/>
    <property type="match status" value="1"/>
</dbReference>
<dbReference type="FunFam" id="1.20.1270.350:FF:000001">
    <property type="entry name" value="dedicator of cytokinesis protein 4"/>
    <property type="match status" value="1"/>
</dbReference>
<dbReference type="SUPFAM" id="SSF48371">
    <property type="entry name" value="ARM repeat"/>
    <property type="match status" value="1"/>
</dbReference>